<dbReference type="EC" id="2.1.1.182" evidence="7"/>
<dbReference type="HAMAP" id="MF_00607">
    <property type="entry name" value="16SrRNA_methyltr_A"/>
    <property type="match status" value="1"/>
</dbReference>
<evidence type="ECO:0000256" key="6">
    <source>
        <dbReference type="ARBA" id="ARBA00022884"/>
    </source>
</evidence>
<dbReference type="Pfam" id="PF00398">
    <property type="entry name" value="RrnaAD"/>
    <property type="match status" value="1"/>
</dbReference>
<feature type="binding site" evidence="7 8">
    <location>
        <position position="58"/>
    </location>
    <ligand>
        <name>S-adenosyl-L-methionine</name>
        <dbReference type="ChEBI" id="CHEBI:59789"/>
    </ligand>
</feature>
<comment type="catalytic activity">
    <reaction evidence="7">
        <text>adenosine(1518)/adenosine(1519) in 16S rRNA + 4 S-adenosyl-L-methionine = N(6)-dimethyladenosine(1518)/N(6)-dimethyladenosine(1519) in 16S rRNA + 4 S-adenosyl-L-homocysteine + 4 H(+)</text>
        <dbReference type="Rhea" id="RHEA:19609"/>
        <dbReference type="Rhea" id="RHEA-COMP:10232"/>
        <dbReference type="Rhea" id="RHEA-COMP:10233"/>
        <dbReference type="ChEBI" id="CHEBI:15378"/>
        <dbReference type="ChEBI" id="CHEBI:57856"/>
        <dbReference type="ChEBI" id="CHEBI:59789"/>
        <dbReference type="ChEBI" id="CHEBI:74411"/>
        <dbReference type="ChEBI" id="CHEBI:74493"/>
        <dbReference type="EC" id="2.1.1.182"/>
    </reaction>
</comment>
<evidence type="ECO:0000259" key="9">
    <source>
        <dbReference type="SMART" id="SM00650"/>
    </source>
</evidence>
<dbReference type="InterPro" id="IPR001737">
    <property type="entry name" value="KsgA/Erm"/>
</dbReference>
<keyword evidence="1 7" id="KW-0963">Cytoplasm</keyword>
<evidence type="ECO:0000256" key="2">
    <source>
        <dbReference type="ARBA" id="ARBA00022552"/>
    </source>
</evidence>
<feature type="binding site" evidence="7 8">
    <location>
        <position position="82"/>
    </location>
    <ligand>
        <name>S-adenosyl-L-methionine</name>
        <dbReference type="ChEBI" id="CHEBI:59789"/>
    </ligand>
</feature>
<evidence type="ECO:0000256" key="1">
    <source>
        <dbReference type="ARBA" id="ARBA00022490"/>
    </source>
</evidence>
<feature type="binding site" evidence="7 8">
    <location>
        <position position="10"/>
    </location>
    <ligand>
        <name>S-adenosyl-L-methionine</name>
        <dbReference type="ChEBI" id="CHEBI:59789"/>
    </ligand>
</feature>
<comment type="caution">
    <text evidence="10">The sequence shown here is derived from an EMBL/GenBank/DDBJ whole genome shotgun (WGS) entry which is preliminary data.</text>
</comment>
<accession>A0A937HZE6</accession>
<dbReference type="InterPro" id="IPR029063">
    <property type="entry name" value="SAM-dependent_MTases_sf"/>
</dbReference>
<evidence type="ECO:0000256" key="7">
    <source>
        <dbReference type="HAMAP-Rule" id="MF_00607"/>
    </source>
</evidence>
<dbReference type="InterPro" id="IPR023165">
    <property type="entry name" value="rRNA_Ade_diMease-like_C"/>
</dbReference>
<dbReference type="PROSITE" id="PS51689">
    <property type="entry name" value="SAM_RNA_A_N6_MT"/>
    <property type="match status" value="1"/>
</dbReference>
<dbReference type="PROSITE" id="PS01131">
    <property type="entry name" value="RRNA_A_DIMETH"/>
    <property type="match status" value="1"/>
</dbReference>
<name>A0A937HZE6_9GAMM</name>
<keyword evidence="6 7" id="KW-0694">RNA-binding</keyword>
<gene>
    <name evidence="7 10" type="primary">rsmA</name>
    <name evidence="7" type="synonym">ksgA</name>
    <name evidence="10" type="ORF">ISQ63_01440</name>
</gene>
<organism evidence="10 11">
    <name type="scientific">SAR86 cluster bacterium</name>
    <dbReference type="NCBI Taxonomy" id="2030880"/>
    <lineage>
        <taxon>Bacteria</taxon>
        <taxon>Pseudomonadati</taxon>
        <taxon>Pseudomonadota</taxon>
        <taxon>Gammaproteobacteria</taxon>
        <taxon>SAR86 cluster</taxon>
    </lineage>
</organism>
<feature type="binding site" evidence="7 8">
    <location>
        <position position="102"/>
    </location>
    <ligand>
        <name>S-adenosyl-L-methionine</name>
        <dbReference type="ChEBI" id="CHEBI:59789"/>
    </ligand>
</feature>
<dbReference type="PANTHER" id="PTHR11727">
    <property type="entry name" value="DIMETHYLADENOSINE TRANSFERASE"/>
    <property type="match status" value="1"/>
</dbReference>
<dbReference type="NCBIfam" id="TIGR00755">
    <property type="entry name" value="ksgA"/>
    <property type="match status" value="1"/>
</dbReference>
<dbReference type="PANTHER" id="PTHR11727:SF7">
    <property type="entry name" value="DIMETHYLADENOSINE TRANSFERASE-RELATED"/>
    <property type="match status" value="1"/>
</dbReference>
<evidence type="ECO:0000313" key="11">
    <source>
        <dbReference type="Proteomes" id="UP000744438"/>
    </source>
</evidence>
<dbReference type="GO" id="GO:0005829">
    <property type="term" value="C:cytosol"/>
    <property type="evidence" value="ECO:0007669"/>
    <property type="project" value="TreeGrafter"/>
</dbReference>
<evidence type="ECO:0000256" key="4">
    <source>
        <dbReference type="ARBA" id="ARBA00022679"/>
    </source>
</evidence>
<dbReference type="Proteomes" id="UP000744438">
    <property type="component" value="Unassembled WGS sequence"/>
</dbReference>
<dbReference type="InterPro" id="IPR020596">
    <property type="entry name" value="rRNA_Ade_Mease_Trfase_CS"/>
</dbReference>
<evidence type="ECO:0000256" key="3">
    <source>
        <dbReference type="ARBA" id="ARBA00022603"/>
    </source>
</evidence>
<dbReference type="InterPro" id="IPR020598">
    <property type="entry name" value="rRNA_Ade_methylase_Trfase_N"/>
</dbReference>
<dbReference type="GO" id="GO:0003723">
    <property type="term" value="F:RNA binding"/>
    <property type="evidence" value="ECO:0007669"/>
    <property type="project" value="UniProtKB-UniRule"/>
</dbReference>
<comment type="similarity">
    <text evidence="7">Belongs to the class I-like SAM-binding methyltransferase superfamily. rRNA adenine N(6)-methyltransferase family. RsmA subfamily.</text>
</comment>
<keyword evidence="2 7" id="KW-0698">rRNA processing</keyword>
<feature type="binding site" evidence="7 8">
    <location>
        <position position="12"/>
    </location>
    <ligand>
        <name>S-adenosyl-L-methionine</name>
        <dbReference type="ChEBI" id="CHEBI:59789"/>
    </ligand>
</feature>
<dbReference type="EMBL" id="JADHQC010000004">
    <property type="protein sequence ID" value="MBL6811529.1"/>
    <property type="molecule type" value="Genomic_DNA"/>
</dbReference>
<dbReference type="AlphaFoldDB" id="A0A937HZE6"/>
<comment type="subcellular location">
    <subcellularLocation>
        <location evidence="7">Cytoplasm</location>
    </subcellularLocation>
</comment>
<keyword evidence="3 7" id="KW-0489">Methyltransferase</keyword>
<comment type="function">
    <text evidence="7">Specifically dimethylates two adjacent adenosines (A1518 and A1519) in the loop of a conserved hairpin near the 3'-end of 16S rRNA in the 30S particle. May play a critical role in biogenesis of 30S subunits.</text>
</comment>
<dbReference type="GO" id="GO:0052908">
    <property type="term" value="F:16S rRNA (adenine(1518)-N(6)/adenine(1519)-N(6))-dimethyltransferase activity"/>
    <property type="evidence" value="ECO:0007669"/>
    <property type="project" value="UniProtKB-EC"/>
</dbReference>
<proteinExistence type="inferred from homology"/>
<reference evidence="10" key="1">
    <citation type="submission" date="2020-10" db="EMBL/GenBank/DDBJ databases">
        <title>Microbiome of the Black Sea water column analyzed by genome centric metagenomics.</title>
        <authorList>
            <person name="Cabello-Yeves P.J."/>
            <person name="Callieri C."/>
            <person name="Picazo A."/>
            <person name="Mehrshad M."/>
            <person name="Haro-Moreno J.M."/>
            <person name="Roda-Garcia J."/>
            <person name="Dzembekova N."/>
            <person name="Slabakova V."/>
            <person name="Slabakova N."/>
            <person name="Moncheva S."/>
            <person name="Rodriguez-Valera F."/>
        </authorList>
    </citation>
    <scope>NUCLEOTIDE SEQUENCE</scope>
    <source>
        <strain evidence="10">BS307-5m-G49</strain>
    </source>
</reference>
<evidence type="ECO:0000256" key="8">
    <source>
        <dbReference type="PROSITE-ProRule" id="PRU01026"/>
    </source>
</evidence>
<keyword evidence="5 7" id="KW-0949">S-adenosyl-L-methionine</keyword>
<dbReference type="Gene3D" id="3.40.50.150">
    <property type="entry name" value="Vaccinia Virus protein VP39"/>
    <property type="match status" value="1"/>
</dbReference>
<feature type="binding site" evidence="7 8">
    <location>
        <position position="37"/>
    </location>
    <ligand>
        <name>S-adenosyl-L-methionine</name>
        <dbReference type="ChEBI" id="CHEBI:59789"/>
    </ligand>
</feature>
<evidence type="ECO:0000256" key="5">
    <source>
        <dbReference type="ARBA" id="ARBA00022691"/>
    </source>
</evidence>
<keyword evidence="4 7" id="KW-0808">Transferase</keyword>
<protein>
    <recommendedName>
        <fullName evidence="7">Ribosomal RNA small subunit methyltransferase A</fullName>
        <ecNumber evidence="7">2.1.1.182</ecNumber>
    </recommendedName>
    <alternativeName>
        <fullName evidence="7">16S rRNA (adenine(1518)-N(6)/adenine(1519)-N(6))-dimethyltransferase</fullName>
    </alternativeName>
    <alternativeName>
        <fullName evidence="7">16S rRNA dimethyladenosine transferase</fullName>
    </alternativeName>
    <alternativeName>
        <fullName evidence="7">16S rRNA dimethylase</fullName>
    </alternativeName>
    <alternativeName>
        <fullName evidence="7">S-adenosylmethionine-6-N', N'-adenosyl(rRNA) dimethyltransferase</fullName>
    </alternativeName>
</protein>
<sequence length="256" mass="29631">MQAKKRFGQNFLSDEKLLEDLVNLINVDSNDRLLEIGPGKGDLTKNLINICDSYFGIELDKDLLVFLRNKFPKNKNAFIDGDILKLNASEIYASNQFRVVGNIPYNISSPILDWCEKHYEKILDIHFMLQKEFALRCAGNEKTSSYGRLSVICKYLYEVTIIKEVSKEFFNPMPKVDSLFVKFSPKKREVNQKELQNLKKVTRALFNKKRKKISNSLQDILEKETINNLDLNLNLRPDELSLNEYLQISALVKDDG</sequence>
<evidence type="ECO:0000313" key="10">
    <source>
        <dbReference type="EMBL" id="MBL6811529.1"/>
    </source>
</evidence>
<feature type="domain" description="Ribosomal RNA adenine methylase transferase N-terminal" evidence="9">
    <location>
        <begin position="17"/>
        <end position="187"/>
    </location>
</feature>
<dbReference type="SUPFAM" id="SSF53335">
    <property type="entry name" value="S-adenosyl-L-methionine-dependent methyltransferases"/>
    <property type="match status" value="1"/>
</dbReference>
<dbReference type="SMART" id="SM00650">
    <property type="entry name" value="rADc"/>
    <property type="match status" value="1"/>
</dbReference>
<dbReference type="InterPro" id="IPR011530">
    <property type="entry name" value="rRNA_adenine_dimethylase"/>
</dbReference>
<dbReference type="Gene3D" id="1.10.8.100">
    <property type="entry name" value="Ribosomal RNA adenine dimethylase-like, domain 2"/>
    <property type="match status" value="1"/>
</dbReference>